<feature type="region of interest" description="Disordered" evidence="1">
    <location>
        <begin position="24"/>
        <end position="73"/>
    </location>
</feature>
<organism evidence="2 3">
    <name type="scientific">Ceraceosorus bombacis</name>
    <dbReference type="NCBI Taxonomy" id="401625"/>
    <lineage>
        <taxon>Eukaryota</taxon>
        <taxon>Fungi</taxon>
        <taxon>Dikarya</taxon>
        <taxon>Basidiomycota</taxon>
        <taxon>Ustilaginomycotina</taxon>
        <taxon>Exobasidiomycetes</taxon>
        <taxon>Ceraceosorales</taxon>
        <taxon>Ceraceosoraceae</taxon>
        <taxon>Ceraceosorus</taxon>
    </lineage>
</organism>
<dbReference type="OrthoDB" id="10596139at2759"/>
<evidence type="ECO:0000313" key="2">
    <source>
        <dbReference type="EMBL" id="CEH13691.1"/>
    </source>
</evidence>
<accession>A0A0P1BDN0</accession>
<keyword evidence="3" id="KW-1185">Reference proteome</keyword>
<dbReference type="Proteomes" id="UP000054845">
    <property type="component" value="Unassembled WGS sequence"/>
</dbReference>
<name>A0A0P1BDN0_9BASI</name>
<evidence type="ECO:0008006" key="4">
    <source>
        <dbReference type="Google" id="ProtNLM"/>
    </source>
</evidence>
<dbReference type="AlphaFoldDB" id="A0A0P1BDN0"/>
<protein>
    <recommendedName>
        <fullName evidence="4">Myb-like domain-containing protein</fullName>
    </recommendedName>
</protein>
<reference evidence="2 3" key="1">
    <citation type="submission" date="2014-09" db="EMBL/GenBank/DDBJ databases">
        <authorList>
            <person name="Magalhaes I.L.F."/>
            <person name="Oliveira U."/>
            <person name="Santos F.R."/>
            <person name="Vidigal T.H.D.A."/>
            <person name="Brescovit A.D."/>
            <person name="Santos A.J."/>
        </authorList>
    </citation>
    <scope>NUCLEOTIDE SEQUENCE [LARGE SCALE GENOMIC DNA]</scope>
</reference>
<evidence type="ECO:0000256" key="1">
    <source>
        <dbReference type="SAM" id="MobiDB-lite"/>
    </source>
</evidence>
<proteinExistence type="predicted"/>
<feature type="compositionally biased region" description="Low complexity" evidence="1">
    <location>
        <begin position="41"/>
        <end position="54"/>
    </location>
</feature>
<evidence type="ECO:0000313" key="3">
    <source>
        <dbReference type="Proteomes" id="UP000054845"/>
    </source>
</evidence>
<sequence>MSTPWTPSKRKATDVKVVEDVECKQSETNEVASTPCRTKRNNNNSAAKSPPSSKSPKKPRVEGGVGAGSGVAWSREEDELWIRDMLEQYKPNFGALSSKLGE</sequence>
<dbReference type="EMBL" id="CCYA01000221">
    <property type="protein sequence ID" value="CEH13691.1"/>
    <property type="molecule type" value="Genomic_DNA"/>
</dbReference>